<evidence type="ECO:0000313" key="5">
    <source>
        <dbReference type="EMBL" id="MCI0755718.1"/>
    </source>
</evidence>
<keyword evidence="1" id="KW-0732">Signal</keyword>
<keyword evidence="3" id="KW-0325">Glycoprotein</keyword>
<dbReference type="Gene3D" id="2.120.10.30">
    <property type="entry name" value="TolB, C-terminal domain"/>
    <property type="match status" value="1"/>
</dbReference>
<comment type="caution">
    <text evidence="5">The sequence shown here is derived from an EMBL/GenBank/DDBJ whole genome shotgun (WGS) entry which is preliminary data.</text>
</comment>
<dbReference type="InterPro" id="IPR001258">
    <property type="entry name" value="NHL_repeat"/>
</dbReference>
<evidence type="ECO:0000256" key="4">
    <source>
        <dbReference type="PROSITE-ProRule" id="PRU00504"/>
    </source>
</evidence>
<organism evidence="5 6">
    <name type="scientific">Teichococcus vastitatis</name>
    <dbReference type="NCBI Taxonomy" id="2307076"/>
    <lineage>
        <taxon>Bacteria</taxon>
        <taxon>Pseudomonadati</taxon>
        <taxon>Pseudomonadota</taxon>
        <taxon>Alphaproteobacteria</taxon>
        <taxon>Acetobacterales</taxon>
        <taxon>Roseomonadaceae</taxon>
        <taxon>Roseomonas</taxon>
    </lineage>
</organism>
<accession>A0ABS9W8V1</accession>
<feature type="repeat" description="NHL" evidence="4">
    <location>
        <begin position="83"/>
        <end position="107"/>
    </location>
</feature>
<dbReference type="EMBL" id="JALBUU010000049">
    <property type="protein sequence ID" value="MCI0755718.1"/>
    <property type="molecule type" value="Genomic_DNA"/>
</dbReference>
<evidence type="ECO:0000256" key="2">
    <source>
        <dbReference type="ARBA" id="ARBA00022737"/>
    </source>
</evidence>
<gene>
    <name evidence="5" type="ORF">MON41_18730</name>
</gene>
<evidence type="ECO:0000256" key="3">
    <source>
        <dbReference type="ARBA" id="ARBA00023180"/>
    </source>
</evidence>
<dbReference type="RefSeq" id="WP_241793574.1">
    <property type="nucleotide sequence ID" value="NZ_JALBUU010000049.1"/>
</dbReference>
<dbReference type="SUPFAM" id="SSF101898">
    <property type="entry name" value="NHL repeat"/>
    <property type="match status" value="1"/>
</dbReference>
<evidence type="ECO:0000256" key="1">
    <source>
        <dbReference type="ARBA" id="ARBA00022729"/>
    </source>
</evidence>
<proteinExistence type="predicted"/>
<feature type="repeat" description="NHL" evidence="4">
    <location>
        <begin position="113"/>
        <end position="155"/>
    </location>
</feature>
<evidence type="ECO:0000313" key="6">
    <source>
        <dbReference type="Proteomes" id="UP001201985"/>
    </source>
</evidence>
<keyword evidence="2" id="KW-0677">Repeat</keyword>
<name>A0ABS9W8V1_9PROT</name>
<dbReference type="PANTHER" id="PTHR10680">
    <property type="entry name" value="PEPTIDYL-GLYCINE ALPHA-AMIDATING MONOOXYGENASE"/>
    <property type="match status" value="1"/>
</dbReference>
<protein>
    <submittedName>
        <fullName evidence="5">Peptidase</fullName>
    </submittedName>
</protein>
<dbReference type="InterPro" id="IPR011042">
    <property type="entry name" value="6-blade_b-propeller_TolB-like"/>
</dbReference>
<dbReference type="Proteomes" id="UP001201985">
    <property type="component" value="Unassembled WGS sequence"/>
</dbReference>
<reference evidence="5 6" key="1">
    <citation type="submission" date="2022-03" db="EMBL/GenBank/DDBJ databases">
        <title>Complete genome analysis of Roseomonas KG 17.1 : a prolific producer of plant growth promoters.</title>
        <authorList>
            <person name="Saadouli I."/>
            <person name="Najjari A."/>
            <person name="Mosbah A."/>
            <person name="Ouzari H.I."/>
        </authorList>
    </citation>
    <scope>NUCLEOTIDE SEQUENCE [LARGE SCALE GENOMIC DNA]</scope>
    <source>
        <strain evidence="5 6">KG17-1</strain>
    </source>
</reference>
<dbReference type="PROSITE" id="PS51125">
    <property type="entry name" value="NHL"/>
    <property type="match status" value="3"/>
</dbReference>
<feature type="repeat" description="NHL" evidence="4">
    <location>
        <begin position="163"/>
        <end position="202"/>
    </location>
</feature>
<keyword evidence="6" id="KW-1185">Reference proteome</keyword>
<sequence length="287" mass="30838">MARQDLFVRLDATLYRVERPWGRLPDGAGRVTDVSADAEGRVYVLLRSDPYVDAATPAVAVLSSEGALLAAWGAGAVADGHMLTVSPDGRVFVVDRDAHEIIIFDREGTRLGGLGTRHGPGEPFNAPSDVAFGPDGTIYVADGYAATRIHRFSPEGVPLGGWGEPGAMDGQFTTPHAIWVLPDGTVAVTDRENDRLQLFTAEGHFLRAFGSIPRVMNVVGDAEGRLYVTDQIPRLSMYEATGKLLGRCRPVLNGAHGMWRSPTGMFYLAEGNPSRVTRLVPVEAAKA</sequence>